<evidence type="ECO:0000256" key="1">
    <source>
        <dbReference type="SAM" id="MobiDB-lite"/>
    </source>
</evidence>
<evidence type="ECO:0000313" key="3">
    <source>
        <dbReference type="Proteomes" id="UP000188532"/>
    </source>
</evidence>
<proteinExistence type="predicted"/>
<comment type="caution">
    <text evidence="2">The sequence shown here is derived from an EMBL/GenBank/DDBJ whole genome shotgun (WGS) entry which is preliminary data.</text>
</comment>
<feature type="region of interest" description="Disordered" evidence="1">
    <location>
        <begin position="1"/>
        <end position="43"/>
    </location>
</feature>
<dbReference type="AlphaFoldDB" id="A0A1V3WW33"/>
<dbReference type="Proteomes" id="UP000188532">
    <property type="component" value="Unassembled WGS sequence"/>
</dbReference>
<organism evidence="2 3">
    <name type="scientific">Mycobacterium kansasii</name>
    <dbReference type="NCBI Taxonomy" id="1768"/>
    <lineage>
        <taxon>Bacteria</taxon>
        <taxon>Bacillati</taxon>
        <taxon>Actinomycetota</taxon>
        <taxon>Actinomycetes</taxon>
        <taxon>Mycobacteriales</taxon>
        <taxon>Mycobacteriaceae</taxon>
        <taxon>Mycobacterium</taxon>
    </lineage>
</organism>
<reference evidence="2 3" key="1">
    <citation type="submission" date="2017-02" db="EMBL/GenBank/DDBJ databases">
        <title>Complete genome sequences of Mycobacterium kansasii strains isolated from rhesus macaques.</title>
        <authorList>
            <person name="Panda A."/>
            <person name="Nagaraj S."/>
            <person name="Zhao X."/>
            <person name="Tettelin H."/>
            <person name="Detolla L.J."/>
        </authorList>
    </citation>
    <scope>NUCLEOTIDE SEQUENCE [LARGE SCALE GENOMIC DNA]</scope>
    <source>
        <strain evidence="2 3">11-3469</strain>
    </source>
</reference>
<accession>A0A1V3WW33</accession>
<sequence length="43" mass="4456">MQPVEGAKQRRLAEPDGPITAAVVPAGTSRSTPRSTALPPSAW</sequence>
<gene>
    <name evidence="2" type="ORF">BZL29_5623</name>
</gene>
<protein>
    <submittedName>
        <fullName evidence="2">Uncharacterized protein</fullName>
    </submittedName>
</protein>
<name>A0A1V3WW33_MYCKA</name>
<evidence type="ECO:0000313" key="2">
    <source>
        <dbReference type="EMBL" id="OOK71174.1"/>
    </source>
</evidence>
<dbReference type="EMBL" id="MVBN01000006">
    <property type="protein sequence ID" value="OOK71174.1"/>
    <property type="molecule type" value="Genomic_DNA"/>
</dbReference>